<dbReference type="PANTHER" id="PTHR31836">
    <property type="match status" value="1"/>
</dbReference>
<dbReference type="Gene3D" id="2.40.40.10">
    <property type="entry name" value="RlpA-like domain"/>
    <property type="match status" value="1"/>
</dbReference>
<dbReference type="AlphaFoldDB" id="A0AA39YQF0"/>
<feature type="signal peptide" evidence="3">
    <location>
        <begin position="1"/>
        <end position="21"/>
    </location>
</feature>
<dbReference type="PANTHER" id="PTHR31836:SF28">
    <property type="entry name" value="SRCR DOMAIN-CONTAINING PROTEIN-RELATED"/>
    <property type="match status" value="1"/>
</dbReference>
<keyword evidence="1 3" id="KW-0732">Signal</keyword>
<evidence type="ECO:0008006" key="6">
    <source>
        <dbReference type="Google" id="ProtNLM"/>
    </source>
</evidence>
<dbReference type="InterPro" id="IPR036908">
    <property type="entry name" value="RlpA-like_sf"/>
</dbReference>
<comment type="caution">
    <text evidence="4">The sequence shown here is derived from an EMBL/GenBank/DDBJ whole genome shotgun (WGS) entry which is preliminary data.</text>
</comment>
<protein>
    <recommendedName>
        <fullName evidence="6">RlpA-like double-psi beta-barrel-protein domain-containing protein-containing protein</fullName>
    </recommendedName>
</protein>
<sequence>MIPALFLSAASCLLLATLGAAAPGKNREEDTSHPLNKSRSTLSRRAHRNWNLNEMQDDLAGSCGDFHDDSDFVCALSNEWMHDKYRGPECGRRIKVTNLGGKGYPVGGKGRSIIVMVKDTCEDCFGDHVDLSQGAWDALTDWSPRGLIETKWHFIDRYNDDYGYDYDDDYDLDSDDDWSDDSDSDSDSDWDSDSDDDDSDDDEW</sequence>
<evidence type="ECO:0000313" key="4">
    <source>
        <dbReference type="EMBL" id="KAK0656230.1"/>
    </source>
</evidence>
<proteinExistence type="predicted"/>
<feature type="region of interest" description="Disordered" evidence="2">
    <location>
        <begin position="23"/>
        <end position="42"/>
    </location>
</feature>
<reference evidence="4" key="1">
    <citation type="submission" date="2023-06" db="EMBL/GenBank/DDBJ databases">
        <title>Genome-scale phylogeny and comparative genomics of the fungal order Sordariales.</title>
        <authorList>
            <consortium name="Lawrence Berkeley National Laboratory"/>
            <person name="Hensen N."/>
            <person name="Bonometti L."/>
            <person name="Westerberg I."/>
            <person name="Brannstrom I.O."/>
            <person name="Guillou S."/>
            <person name="Cros-Aarteil S."/>
            <person name="Calhoun S."/>
            <person name="Haridas S."/>
            <person name="Kuo A."/>
            <person name="Mondo S."/>
            <person name="Pangilinan J."/>
            <person name="Riley R."/>
            <person name="Labutti K."/>
            <person name="Andreopoulos B."/>
            <person name="Lipzen A."/>
            <person name="Chen C."/>
            <person name="Yanf M."/>
            <person name="Daum C."/>
            <person name="Ng V."/>
            <person name="Clum A."/>
            <person name="Steindorff A."/>
            <person name="Ohm R."/>
            <person name="Martin F."/>
            <person name="Silar P."/>
            <person name="Natvig D."/>
            <person name="Lalanne C."/>
            <person name="Gautier V."/>
            <person name="Ament-Velasquez S.L."/>
            <person name="Kruys A."/>
            <person name="Hutchinson M.I."/>
            <person name="Powell A.J."/>
            <person name="Barry K."/>
            <person name="Miller A.N."/>
            <person name="Grigoriev I.V."/>
            <person name="Debuchy R."/>
            <person name="Gladieux P."/>
            <person name="Thoren M.H."/>
            <person name="Johannesson H."/>
        </authorList>
    </citation>
    <scope>NUCLEOTIDE SEQUENCE</scope>
    <source>
        <strain evidence="4">SMH2532-1</strain>
    </source>
</reference>
<gene>
    <name evidence="4" type="ORF">B0T16DRAFT_384973</name>
</gene>
<name>A0AA39YQF0_9PEZI</name>
<dbReference type="EMBL" id="JAULSV010000001">
    <property type="protein sequence ID" value="KAK0656230.1"/>
    <property type="molecule type" value="Genomic_DNA"/>
</dbReference>
<feature type="chain" id="PRO_5041325396" description="RlpA-like double-psi beta-barrel-protein domain-containing protein-containing protein" evidence="3">
    <location>
        <begin position="22"/>
        <end position="204"/>
    </location>
</feature>
<dbReference type="CDD" id="cd22191">
    <property type="entry name" value="DPBB_RlpA_EXP_N-like"/>
    <property type="match status" value="1"/>
</dbReference>
<accession>A0AA39YQF0</accession>
<evidence type="ECO:0000256" key="2">
    <source>
        <dbReference type="SAM" id="MobiDB-lite"/>
    </source>
</evidence>
<evidence type="ECO:0000256" key="1">
    <source>
        <dbReference type="ARBA" id="ARBA00022729"/>
    </source>
</evidence>
<organism evidence="4 5">
    <name type="scientific">Cercophora newfieldiana</name>
    <dbReference type="NCBI Taxonomy" id="92897"/>
    <lineage>
        <taxon>Eukaryota</taxon>
        <taxon>Fungi</taxon>
        <taxon>Dikarya</taxon>
        <taxon>Ascomycota</taxon>
        <taxon>Pezizomycotina</taxon>
        <taxon>Sordariomycetes</taxon>
        <taxon>Sordariomycetidae</taxon>
        <taxon>Sordariales</taxon>
        <taxon>Lasiosphaeriaceae</taxon>
        <taxon>Cercophora</taxon>
    </lineage>
</organism>
<evidence type="ECO:0000313" key="5">
    <source>
        <dbReference type="Proteomes" id="UP001174936"/>
    </source>
</evidence>
<dbReference type="InterPro" id="IPR051477">
    <property type="entry name" value="Expansin_CellWall"/>
</dbReference>
<dbReference type="SUPFAM" id="SSF50685">
    <property type="entry name" value="Barwin-like endoglucanases"/>
    <property type="match status" value="1"/>
</dbReference>
<keyword evidence="5" id="KW-1185">Reference proteome</keyword>
<evidence type="ECO:0000256" key="3">
    <source>
        <dbReference type="SAM" id="SignalP"/>
    </source>
</evidence>
<dbReference type="Proteomes" id="UP001174936">
    <property type="component" value="Unassembled WGS sequence"/>
</dbReference>
<feature type="region of interest" description="Disordered" evidence="2">
    <location>
        <begin position="175"/>
        <end position="204"/>
    </location>
</feature>